<dbReference type="InterPro" id="IPR005531">
    <property type="entry name" value="Asp23"/>
</dbReference>
<dbReference type="Pfam" id="PF03780">
    <property type="entry name" value="Asp23"/>
    <property type="match status" value="1"/>
</dbReference>
<accession>G9YIC6</accession>
<evidence type="ECO:0000313" key="2">
    <source>
        <dbReference type="EMBL" id="EHM39729.1"/>
    </source>
</evidence>
<comment type="similarity">
    <text evidence="1">Belongs to the asp23 family.</text>
</comment>
<name>G9YIC6_9FIRM</name>
<dbReference type="RefSeq" id="WP_006790386.1">
    <property type="nucleotide sequence ID" value="NZ_JH417599.1"/>
</dbReference>
<dbReference type="STRING" id="861450.HMPREF0080_01417"/>
<evidence type="ECO:0000256" key="1">
    <source>
        <dbReference type="ARBA" id="ARBA00005721"/>
    </source>
</evidence>
<gene>
    <name evidence="2" type="ORF">HMPREF0080_01417</name>
</gene>
<evidence type="ECO:0000313" key="3">
    <source>
        <dbReference type="Proteomes" id="UP000005481"/>
    </source>
</evidence>
<dbReference type="AlphaFoldDB" id="G9YIC6"/>
<dbReference type="eggNOG" id="COG1302">
    <property type="taxonomic scope" value="Bacteria"/>
</dbReference>
<proteinExistence type="inferred from homology"/>
<protein>
    <recommendedName>
        <fullName evidence="4">Asp23/Gls24 family envelope stress response protein</fullName>
    </recommendedName>
</protein>
<evidence type="ECO:0008006" key="4">
    <source>
        <dbReference type="Google" id="ProtNLM"/>
    </source>
</evidence>
<reference evidence="2 3" key="1">
    <citation type="submission" date="2011-08" db="EMBL/GenBank/DDBJ databases">
        <authorList>
            <person name="Weinstock G."/>
            <person name="Sodergren E."/>
            <person name="Clifton S."/>
            <person name="Fulton L."/>
            <person name="Fulton B."/>
            <person name="Courtney L."/>
            <person name="Fronick C."/>
            <person name="Harrison M."/>
            <person name="Strong C."/>
            <person name="Farmer C."/>
            <person name="Delahaunty K."/>
            <person name="Markovic C."/>
            <person name="Hall O."/>
            <person name="Minx P."/>
            <person name="Tomlinson C."/>
            <person name="Mitreva M."/>
            <person name="Hou S."/>
            <person name="Chen J."/>
            <person name="Wollam A."/>
            <person name="Pepin K.H."/>
            <person name="Johnson M."/>
            <person name="Bhonagiri V."/>
            <person name="Zhang X."/>
            <person name="Suruliraj S."/>
            <person name="Warren W."/>
            <person name="Chinwalla A."/>
            <person name="Mardis E.R."/>
            <person name="Wilson R.K."/>
        </authorList>
    </citation>
    <scope>NUCLEOTIDE SEQUENCE [LARGE SCALE GENOMIC DNA]</scope>
    <source>
        <strain evidence="2 3">F0357</strain>
    </source>
</reference>
<comment type="caution">
    <text evidence="2">The sequence shown here is derived from an EMBL/GenBank/DDBJ whole genome shotgun (WGS) entry which is preliminary data.</text>
</comment>
<organism evidence="2 3">
    <name type="scientific">Anaeroglobus geminatus F0357</name>
    <dbReference type="NCBI Taxonomy" id="861450"/>
    <lineage>
        <taxon>Bacteria</taxon>
        <taxon>Bacillati</taxon>
        <taxon>Bacillota</taxon>
        <taxon>Negativicutes</taxon>
        <taxon>Veillonellales</taxon>
        <taxon>Veillonellaceae</taxon>
        <taxon>Anaeroglobus</taxon>
    </lineage>
</organism>
<dbReference type="EMBL" id="AGCJ01000060">
    <property type="protein sequence ID" value="EHM39729.1"/>
    <property type="molecule type" value="Genomic_DNA"/>
</dbReference>
<dbReference type="HOGENOM" id="CLU_056712_0_0_9"/>
<dbReference type="PATRIC" id="fig|861450.3.peg.1308"/>
<sequence>MKIIGFVGPSGTGKSHHALVVAYDEKIEAIIDDGLLIYRNRIVAGHSAKDETNYMKAVKTAIFSNKEDAAAMRGALRRIKTDRLLILGTSKHMIERIVAVLQLPAPARFITIEEVSTPEDMAVAREQRVKEGRHIIPVPTMELKSHFHGYLLDSVRSLFNRSGGKESSEFEHSVVRPVFSYYGKLVFSDAVLLSLVRHTTSALQGVVKINKIRIRKNRDSRVNGLRIDLTVTVRYGENLKKLTAELRRAVEKEVAFTTGMGIDVLQVTIKDVVAE</sequence>
<dbReference type="Proteomes" id="UP000005481">
    <property type="component" value="Unassembled WGS sequence"/>
</dbReference>
<keyword evidence="3" id="KW-1185">Reference proteome</keyword>
<dbReference type="OrthoDB" id="5429664at2"/>